<evidence type="ECO:0000256" key="1">
    <source>
        <dbReference type="ARBA" id="ARBA00022490"/>
    </source>
</evidence>
<keyword evidence="1 6" id="KW-0963">Cytoplasm</keyword>
<feature type="domain" description="Tetrapyrrole methylase" evidence="8">
    <location>
        <begin position="31"/>
        <end position="229"/>
    </location>
</feature>
<dbReference type="InterPro" id="IPR008189">
    <property type="entry name" value="rRNA_ssu_MeTfrase_I"/>
</dbReference>
<organism evidence="9">
    <name type="scientific">candidate division WOR-3 bacterium</name>
    <dbReference type="NCBI Taxonomy" id="2052148"/>
    <lineage>
        <taxon>Bacteria</taxon>
        <taxon>Bacteria division WOR-3</taxon>
    </lineage>
</organism>
<dbReference type="InterPro" id="IPR014777">
    <property type="entry name" value="4pyrrole_Mease_sub1"/>
</dbReference>
<dbReference type="Gene3D" id="3.40.1010.10">
    <property type="entry name" value="Cobalt-precorrin-4 Transmethylase, Domain 1"/>
    <property type="match status" value="1"/>
</dbReference>
<comment type="caution">
    <text evidence="9">The sequence shown here is derived from an EMBL/GenBank/DDBJ whole genome shotgun (WGS) entry which is preliminary data.</text>
</comment>
<dbReference type="NCBIfam" id="TIGR00096">
    <property type="entry name" value="16S rRNA (cytidine(1402)-2'-O)-methyltransferase"/>
    <property type="match status" value="1"/>
</dbReference>
<dbReference type="AlphaFoldDB" id="A0A7V0T5A8"/>
<dbReference type="PANTHER" id="PTHR46111:SF1">
    <property type="entry name" value="RIBOSOMAL RNA SMALL SUBUNIT METHYLTRANSFERASE I"/>
    <property type="match status" value="1"/>
</dbReference>
<feature type="region of interest" description="Disordered" evidence="7">
    <location>
        <begin position="1"/>
        <end position="25"/>
    </location>
</feature>
<dbReference type="GO" id="GO:0005737">
    <property type="term" value="C:cytoplasm"/>
    <property type="evidence" value="ECO:0007669"/>
    <property type="project" value="UniProtKB-SubCell"/>
</dbReference>
<keyword evidence="4 6" id="KW-0808">Transferase</keyword>
<dbReference type="EC" id="2.1.1.198" evidence="6"/>
<dbReference type="Proteomes" id="UP000885672">
    <property type="component" value="Unassembled WGS sequence"/>
</dbReference>
<dbReference type="SUPFAM" id="SSF53790">
    <property type="entry name" value="Tetrapyrrole methylase"/>
    <property type="match status" value="1"/>
</dbReference>
<evidence type="ECO:0000256" key="2">
    <source>
        <dbReference type="ARBA" id="ARBA00022552"/>
    </source>
</evidence>
<dbReference type="InterPro" id="IPR035996">
    <property type="entry name" value="4pyrrol_Methylase_sf"/>
</dbReference>
<dbReference type="Gene3D" id="3.30.950.10">
    <property type="entry name" value="Methyltransferase, Cobalt-precorrin-4 Transmethylase, Domain 2"/>
    <property type="match status" value="1"/>
</dbReference>
<evidence type="ECO:0000256" key="3">
    <source>
        <dbReference type="ARBA" id="ARBA00022603"/>
    </source>
</evidence>
<dbReference type="PIRSF" id="PIRSF005917">
    <property type="entry name" value="MTase_YraL"/>
    <property type="match status" value="1"/>
</dbReference>
<dbReference type="FunFam" id="3.40.1010.10:FF:000007">
    <property type="entry name" value="Ribosomal RNA small subunit methyltransferase I"/>
    <property type="match status" value="1"/>
</dbReference>
<evidence type="ECO:0000256" key="6">
    <source>
        <dbReference type="HAMAP-Rule" id="MF_01877"/>
    </source>
</evidence>
<dbReference type="PANTHER" id="PTHR46111">
    <property type="entry name" value="RIBOSOMAL RNA SMALL SUBUNIT METHYLTRANSFERASE I"/>
    <property type="match status" value="1"/>
</dbReference>
<evidence type="ECO:0000256" key="7">
    <source>
        <dbReference type="SAM" id="MobiDB-lite"/>
    </source>
</evidence>
<keyword evidence="5 6" id="KW-0949">S-adenosyl-L-methionine</keyword>
<name>A0A7V0T5A8_UNCW3</name>
<sequence length="253" mass="27682">MANRAGRGDGRDRSLGKGWKGQDSGGLQSGLYVVSTPIGNLGDVTARALEVLRAVDAVACEDTRRTGLLLHRLQVPARLVSYHDHNKLRRTPELVEMLRQGKRIALVADAGTPGVSDPGFYLVRAAVEAGLRIVPVPGASALLSALVVSGLPCDRFAFEGFLPRREGRRRKRLQALAAESRTMVFFEPGRRLLLLLKDMLELWGDREVVVARELTKLHEEVIRGRLSELIEGLSEREPRGEMTIVVAGHAGEA</sequence>
<dbReference type="EMBL" id="DSBX01000155">
    <property type="protein sequence ID" value="HDQ99452.1"/>
    <property type="molecule type" value="Genomic_DNA"/>
</dbReference>
<keyword evidence="2 6" id="KW-0698">rRNA processing</keyword>
<reference evidence="9" key="1">
    <citation type="journal article" date="2020" name="mSystems">
        <title>Genome- and Community-Level Interaction Insights into Carbon Utilization and Element Cycling Functions of Hydrothermarchaeota in Hydrothermal Sediment.</title>
        <authorList>
            <person name="Zhou Z."/>
            <person name="Liu Y."/>
            <person name="Xu W."/>
            <person name="Pan J."/>
            <person name="Luo Z.H."/>
            <person name="Li M."/>
        </authorList>
    </citation>
    <scope>NUCLEOTIDE SEQUENCE [LARGE SCALE GENOMIC DNA]</scope>
    <source>
        <strain evidence="9">SpSt-1182</strain>
    </source>
</reference>
<feature type="compositionally biased region" description="Basic and acidic residues" evidence="7">
    <location>
        <begin position="1"/>
        <end position="15"/>
    </location>
</feature>
<dbReference type="FunFam" id="3.30.950.10:FF:000002">
    <property type="entry name" value="Ribosomal RNA small subunit methyltransferase I"/>
    <property type="match status" value="1"/>
</dbReference>
<proteinExistence type="inferred from homology"/>
<protein>
    <recommendedName>
        <fullName evidence="6">Ribosomal RNA small subunit methyltransferase I</fullName>
        <ecNumber evidence="6">2.1.1.198</ecNumber>
    </recommendedName>
    <alternativeName>
        <fullName evidence="6">16S rRNA 2'-O-ribose C1402 methyltransferase</fullName>
    </alternativeName>
    <alternativeName>
        <fullName evidence="6">rRNA (cytidine-2'-O-)-methyltransferase RsmI</fullName>
    </alternativeName>
</protein>
<dbReference type="GO" id="GO:0070677">
    <property type="term" value="F:rRNA (cytosine-2'-O-)-methyltransferase activity"/>
    <property type="evidence" value="ECO:0007669"/>
    <property type="project" value="UniProtKB-UniRule"/>
</dbReference>
<dbReference type="Pfam" id="PF00590">
    <property type="entry name" value="TP_methylase"/>
    <property type="match status" value="1"/>
</dbReference>
<keyword evidence="3 6" id="KW-0489">Methyltransferase</keyword>
<comment type="function">
    <text evidence="6">Catalyzes the 2'-O-methylation of the ribose of cytidine 1402 (C1402) in 16S rRNA.</text>
</comment>
<gene>
    <name evidence="6 9" type="primary">rsmI</name>
    <name evidence="9" type="ORF">ENN51_04105</name>
</gene>
<evidence type="ECO:0000256" key="4">
    <source>
        <dbReference type="ARBA" id="ARBA00022679"/>
    </source>
</evidence>
<accession>A0A7V0T5A8</accession>
<evidence type="ECO:0000313" key="9">
    <source>
        <dbReference type="EMBL" id="HDQ99452.1"/>
    </source>
</evidence>
<evidence type="ECO:0000259" key="8">
    <source>
        <dbReference type="Pfam" id="PF00590"/>
    </source>
</evidence>
<dbReference type="HAMAP" id="MF_01877">
    <property type="entry name" value="16SrRNA_methyltr_I"/>
    <property type="match status" value="1"/>
</dbReference>
<dbReference type="CDD" id="cd11648">
    <property type="entry name" value="RsmI"/>
    <property type="match status" value="1"/>
</dbReference>
<evidence type="ECO:0000256" key="5">
    <source>
        <dbReference type="ARBA" id="ARBA00022691"/>
    </source>
</evidence>
<dbReference type="InterPro" id="IPR000878">
    <property type="entry name" value="4pyrrol_Mease"/>
</dbReference>
<comment type="catalytic activity">
    <reaction evidence="6">
        <text>cytidine(1402) in 16S rRNA + S-adenosyl-L-methionine = 2'-O-methylcytidine(1402) in 16S rRNA + S-adenosyl-L-homocysteine + H(+)</text>
        <dbReference type="Rhea" id="RHEA:42924"/>
        <dbReference type="Rhea" id="RHEA-COMP:10285"/>
        <dbReference type="Rhea" id="RHEA-COMP:10286"/>
        <dbReference type="ChEBI" id="CHEBI:15378"/>
        <dbReference type="ChEBI" id="CHEBI:57856"/>
        <dbReference type="ChEBI" id="CHEBI:59789"/>
        <dbReference type="ChEBI" id="CHEBI:74495"/>
        <dbReference type="ChEBI" id="CHEBI:82748"/>
        <dbReference type="EC" id="2.1.1.198"/>
    </reaction>
</comment>
<dbReference type="InterPro" id="IPR014776">
    <property type="entry name" value="4pyrrole_Mease_sub2"/>
</dbReference>
<comment type="subcellular location">
    <subcellularLocation>
        <location evidence="6">Cytoplasm</location>
    </subcellularLocation>
</comment>
<comment type="similarity">
    <text evidence="6">Belongs to the methyltransferase superfamily. RsmI family.</text>
</comment>